<dbReference type="PROSITE" id="PS00411">
    <property type="entry name" value="KINESIN_MOTOR_1"/>
    <property type="match status" value="1"/>
</dbReference>
<organism evidence="5 6">
    <name type="scientific">Symbiodinium necroappetens</name>
    <dbReference type="NCBI Taxonomy" id="1628268"/>
    <lineage>
        <taxon>Eukaryota</taxon>
        <taxon>Sar</taxon>
        <taxon>Alveolata</taxon>
        <taxon>Dinophyceae</taxon>
        <taxon>Suessiales</taxon>
        <taxon>Symbiodiniaceae</taxon>
        <taxon>Symbiodinium</taxon>
    </lineage>
</organism>
<dbReference type="GO" id="GO:0005524">
    <property type="term" value="F:ATP binding"/>
    <property type="evidence" value="ECO:0007669"/>
    <property type="project" value="UniProtKB-KW"/>
</dbReference>
<evidence type="ECO:0000256" key="2">
    <source>
        <dbReference type="ARBA" id="ARBA00022840"/>
    </source>
</evidence>
<evidence type="ECO:0000313" key="6">
    <source>
        <dbReference type="Proteomes" id="UP000601435"/>
    </source>
</evidence>
<dbReference type="OrthoDB" id="3176171at2759"/>
<dbReference type="Gene3D" id="3.40.850.10">
    <property type="entry name" value="Kinesin motor domain"/>
    <property type="match status" value="1"/>
</dbReference>
<dbReference type="GO" id="GO:0003777">
    <property type="term" value="F:microtubule motor activity"/>
    <property type="evidence" value="ECO:0007669"/>
    <property type="project" value="InterPro"/>
</dbReference>
<comment type="caution">
    <text evidence="3">Lacks conserved residue(s) required for the propagation of feature annotation.</text>
</comment>
<protein>
    <submittedName>
        <fullName evidence="5">KIN14E protein</fullName>
    </submittedName>
</protein>
<dbReference type="GO" id="GO:0007018">
    <property type="term" value="P:microtubule-based movement"/>
    <property type="evidence" value="ECO:0007669"/>
    <property type="project" value="InterPro"/>
</dbReference>
<evidence type="ECO:0000256" key="3">
    <source>
        <dbReference type="PROSITE-ProRule" id="PRU00283"/>
    </source>
</evidence>
<dbReference type="PANTHER" id="PTHR47972:SF16">
    <property type="entry name" value="KINESIN-LIKE PROTEIN"/>
    <property type="match status" value="1"/>
</dbReference>
<dbReference type="InterPro" id="IPR001752">
    <property type="entry name" value="Kinesin_motor_dom"/>
</dbReference>
<dbReference type="SUPFAM" id="SSF52540">
    <property type="entry name" value="P-loop containing nucleoside triphosphate hydrolases"/>
    <property type="match status" value="1"/>
</dbReference>
<keyword evidence="6" id="KW-1185">Reference proteome</keyword>
<sequence length="227" mass="24651">MQITAQSQEMQGELQVAPSKGTRVAFEGPLCLGRNPAWKDRGARCWLHAARAARSFVAESAFLPAPKVVAAGLGNRKVRATKMNADSSRSHLMLIISMDVIDKETGRRRSGKISIVDLAGSERLSKSEVTGEAQKEAIEINKSLTALGDVMMAFASRAKLIPYRNHKLTQLMQDSLGGSAKTLMFVNISPSSSNTDETINSLKYASRARCIENEVKTNMPGLKSTGR</sequence>
<dbReference type="AlphaFoldDB" id="A0A813BYI4"/>
<dbReference type="InterPro" id="IPR027640">
    <property type="entry name" value="Kinesin-like_fam"/>
</dbReference>
<name>A0A813BYI4_9DINO</name>
<dbReference type="Proteomes" id="UP000601435">
    <property type="component" value="Unassembled WGS sequence"/>
</dbReference>
<evidence type="ECO:0000259" key="4">
    <source>
        <dbReference type="PROSITE" id="PS50067"/>
    </source>
</evidence>
<dbReference type="InterPro" id="IPR019821">
    <property type="entry name" value="Kinesin_motor_CS"/>
</dbReference>
<reference evidence="5" key="1">
    <citation type="submission" date="2021-02" db="EMBL/GenBank/DDBJ databases">
        <authorList>
            <person name="Dougan E. K."/>
            <person name="Rhodes N."/>
            <person name="Thang M."/>
            <person name="Chan C."/>
        </authorList>
    </citation>
    <scope>NUCLEOTIDE SEQUENCE</scope>
</reference>
<evidence type="ECO:0000256" key="1">
    <source>
        <dbReference type="ARBA" id="ARBA00022741"/>
    </source>
</evidence>
<gene>
    <name evidence="5" type="primary">KIN14E</name>
    <name evidence="5" type="ORF">SNEC2469_LOCUS32511</name>
</gene>
<dbReference type="InterPro" id="IPR027417">
    <property type="entry name" value="P-loop_NTPase"/>
</dbReference>
<dbReference type="InterPro" id="IPR036961">
    <property type="entry name" value="Kinesin_motor_dom_sf"/>
</dbReference>
<dbReference type="PANTHER" id="PTHR47972">
    <property type="entry name" value="KINESIN-LIKE PROTEIN KLP-3"/>
    <property type="match status" value="1"/>
</dbReference>
<keyword evidence="1" id="KW-0547">Nucleotide-binding</keyword>
<dbReference type="SMART" id="SM00129">
    <property type="entry name" value="KISc"/>
    <property type="match status" value="1"/>
</dbReference>
<comment type="caution">
    <text evidence="5">The sequence shown here is derived from an EMBL/GenBank/DDBJ whole genome shotgun (WGS) entry which is preliminary data.</text>
</comment>
<keyword evidence="2" id="KW-0067">ATP-binding</keyword>
<dbReference type="PRINTS" id="PR00380">
    <property type="entry name" value="KINESINHEAVY"/>
</dbReference>
<feature type="domain" description="Kinesin motor" evidence="4">
    <location>
        <begin position="67"/>
        <end position="211"/>
    </location>
</feature>
<dbReference type="PROSITE" id="PS50067">
    <property type="entry name" value="KINESIN_MOTOR_2"/>
    <property type="match status" value="1"/>
</dbReference>
<accession>A0A813BYI4</accession>
<dbReference type="EMBL" id="CAJNJA010082364">
    <property type="protein sequence ID" value="CAE7932478.1"/>
    <property type="molecule type" value="Genomic_DNA"/>
</dbReference>
<proteinExistence type="inferred from homology"/>
<comment type="similarity">
    <text evidence="3">Belongs to the TRAFAC class myosin-kinesin ATPase superfamily. Kinesin family.</text>
</comment>
<evidence type="ECO:0000313" key="5">
    <source>
        <dbReference type="EMBL" id="CAE7932478.1"/>
    </source>
</evidence>
<dbReference type="Pfam" id="PF00225">
    <property type="entry name" value="Kinesin"/>
    <property type="match status" value="1"/>
</dbReference>
<dbReference type="GO" id="GO:0008017">
    <property type="term" value="F:microtubule binding"/>
    <property type="evidence" value="ECO:0007669"/>
    <property type="project" value="InterPro"/>
</dbReference>